<keyword evidence="5 7" id="KW-0472">Membrane</keyword>
<reference evidence="9" key="1">
    <citation type="submission" date="2022-12" db="EMBL/GenBank/DDBJ databases">
        <title>Clostridium sp. nov., isolated from industrial wastewater.</title>
        <authorList>
            <person name="Jiayan W."/>
        </authorList>
    </citation>
    <scope>NUCLEOTIDE SEQUENCE</scope>
    <source>
        <strain evidence="9">ZC22-4</strain>
    </source>
</reference>
<feature type="transmembrane region" description="Helical" evidence="7">
    <location>
        <begin position="299"/>
        <end position="322"/>
    </location>
</feature>
<gene>
    <name evidence="9" type="ORF">OW729_01645</name>
</gene>
<evidence type="ECO:0000313" key="10">
    <source>
        <dbReference type="Proteomes" id="UP001144612"/>
    </source>
</evidence>
<feature type="domain" description="ABC3 transporter permease C-terminal" evidence="8">
    <location>
        <begin position="305"/>
        <end position="425"/>
    </location>
</feature>
<dbReference type="PANTHER" id="PTHR30572:SF4">
    <property type="entry name" value="ABC TRANSPORTER PERMEASE YTRF"/>
    <property type="match status" value="1"/>
</dbReference>
<dbReference type="InterPro" id="IPR050250">
    <property type="entry name" value="Macrolide_Exporter_MacB"/>
</dbReference>
<feature type="transmembrane region" description="Helical" evidence="7">
    <location>
        <begin position="400"/>
        <end position="422"/>
    </location>
</feature>
<feature type="transmembrane region" description="Helical" evidence="7">
    <location>
        <begin position="810"/>
        <end position="837"/>
    </location>
</feature>
<comment type="similarity">
    <text evidence="6">Belongs to the ABC-4 integral membrane protein family.</text>
</comment>
<evidence type="ECO:0000256" key="7">
    <source>
        <dbReference type="SAM" id="Phobius"/>
    </source>
</evidence>
<evidence type="ECO:0000256" key="3">
    <source>
        <dbReference type="ARBA" id="ARBA00022692"/>
    </source>
</evidence>
<evidence type="ECO:0000313" key="9">
    <source>
        <dbReference type="EMBL" id="MCY6957303.1"/>
    </source>
</evidence>
<dbReference type="PANTHER" id="PTHR30572">
    <property type="entry name" value="MEMBRANE COMPONENT OF TRANSPORTER-RELATED"/>
    <property type="match status" value="1"/>
</dbReference>
<feature type="transmembrane region" description="Helical" evidence="7">
    <location>
        <begin position="354"/>
        <end position="380"/>
    </location>
</feature>
<name>A0ABT4D6J3_9CLOT</name>
<dbReference type="EMBL" id="JAPQFJ010000001">
    <property type="protein sequence ID" value="MCY6957303.1"/>
    <property type="molecule type" value="Genomic_DNA"/>
</dbReference>
<dbReference type="RefSeq" id="WP_268059656.1">
    <property type="nucleotide sequence ID" value="NZ_JAPQFJ010000001.1"/>
</dbReference>
<feature type="transmembrane region" description="Helical" evidence="7">
    <location>
        <begin position="849"/>
        <end position="873"/>
    </location>
</feature>
<sequence>MNSYLDVTTKYLKTQKKRTILTIIGVILSVALISALATMIYSYQDYRIDDVKKHSGDYEVSFKNLTKDNIDIIKNHTAFSSVGISKNIGLGKIYTTPKEERKSSTPLHRYLDVKAYDDVTLNKIFKHILLSGRYPKSENEIIVDKSSLRFLGKDIKEGSKITFPFGIRKDRATGEILENNCWSNDEIFEEKNKSEYTIVGIIDTDTFSSGRSIFQAITFLKSSDIYSSDSKEETFQTFMSISSPKNKRDIANQVAKNLKLVSNNTSQNDDGENKSKVQFNNELLRLYGQSASMLKNTSFSLTILFIVSIIIVSTIAVIYNAFNISVLERISQFGILRSVGATPKQIRKIVFKEASIISLIGIPIGIISGVATIKLVLSLVGEVFMDKFDPFKVLIYPEVIIISIVLGTITIFLSALGPALLAGKVSALDAVRNSNSYNTSNITKVSKARISKLLFKIEGSLAYKNLTRNRKRFLITVFSLMISIIMFITFNSFMNFIKIADKIDAPLYFDANYSSENNINDKEYMDIKNQTGIEKVYKCIKSQFSMPIPKEKMNKNYFDKTQRGSSNDVPSIENYVLSYNSKLFAYDKSILDLSKSHIISGSSDEKLLDDMGVILVNRNRVISNDGSNKTVVEDFTNYKVGDIIDLPKLVKYDYEKDFDKLLKNAIEKKEFYKLKVIGIVDVEPLGNSTPQDGIYLITSPKTYKKIIGNLNYRNMEIKLKENANREKITSYFENIIKDKGGCYNDYMKIAENGKKSAFQMSVFVYGFITVITIIGAVNIINTISTSLLIRKREFATLKAIGMSQGQIKKMVFLEGALHGLIAAFLGSIIGTLLSFLLCRTAAGAVAVSWSIPWTSILIATLGALSFTILASILPLRKVNAQNIIENIRAEE</sequence>
<comment type="subcellular location">
    <subcellularLocation>
        <location evidence="1">Cell membrane</location>
        <topology evidence="1">Multi-pass membrane protein</topology>
    </subcellularLocation>
</comment>
<dbReference type="Proteomes" id="UP001144612">
    <property type="component" value="Unassembled WGS sequence"/>
</dbReference>
<proteinExistence type="inferred from homology"/>
<accession>A0ABT4D6J3</accession>
<evidence type="ECO:0000256" key="1">
    <source>
        <dbReference type="ARBA" id="ARBA00004651"/>
    </source>
</evidence>
<keyword evidence="4 7" id="KW-1133">Transmembrane helix</keyword>
<feature type="domain" description="ABC3 transporter permease C-terminal" evidence="8">
    <location>
        <begin position="767"/>
        <end position="882"/>
    </location>
</feature>
<evidence type="ECO:0000256" key="6">
    <source>
        <dbReference type="ARBA" id="ARBA00038076"/>
    </source>
</evidence>
<evidence type="ECO:0000256" key="2">
    <source>
        <dbReference type="ARBA" id="ARBA00022475"/>
    </source>
</evidence>
<dbReference type="Pfam" id="PF02687">
    <property type="entry name" value="FtsX"/>
    <property type="match status" value="2"/>
</dbReference>
<evidence type="ECO:0000259" key="8">
    <source>
        <dbReference type="Pfam" id="PF02687"/>
    </source>
</evidence>
<keyword evidence="10" id="KW-1185">Reference proteome</keyword>
<evidence type="ECO:0000256" key="5">
    <source>
        <dbReference type="ARBA" id="ARBA00023136"/>
    </source>
</evidence>
<feature type="transmembrane region" description="Helical" evidence="7">
    <location>
        <begin position="473"/>
        <end position="494"/>
    </location>
</feature>
<organism evidence="9 10">
    <name type="scientific">Clostridium brassicae</name>
    <dbReference type="NCBI Taxonomy" id="2999072"/>
    <lineage>
        <taxon>Bacteria</taxon>
        <taxon>Bacillati</taxon>
        <taxon>Bacillota</taxon>
        <taxon>Clostridia</taxon>
        <taxon>Eubacteriales</taxon>
        <taxon>Clostridiaceae</taxon>
        <taxon>Clostridium</taxon>
    </lineage>
</organism>
<evidence type="ECO:0000256" key="4">
    <source>
        <dbReference type="ARBA" id="ARBA00022989"/>
    </source>
</evidence>
<comment type="caution">
    <text evidence="9">The sequence shown here is derived from an EMBL/GenBank/DDBJ whole genome shotgun (WGS) entry which is preliminary data.</text>
</comment>
<feature type="transmembrane region" description="Helical" evidence="7">
    <location>
        <begin position="20"/>
        <end position="43"/>
    </location>
</feature>
<keyword evidence="3 7" id="KW-0812">Transmembrane</keyword>
<protein>
    <submittedName>
        <fullName evidence="9">FtsX-like permease family protein</fullName>
    </submittedName>
</protein>
<dbReference type="InterPro" id="IPR003838">
    <property type="entry name" value="ABC3_permease_C"/>
</dbReference>
<feature type="transmembrane region" description="Helical" evidence="7">
    <location>
        <begin position="762"/>
        <end position="789"/>
    </location>
</feature>
<keyword evidence="2" id="KW-1003">Cell membrane</keyword>